<evidence type="ECO:0000256" key="3">
    <source>
        <dbReference type="SAM" id="MobiDB-lite"/>
    </source>
</evidence>
<organism evidence="5 6">
    <name type="scientific">Plectosphaerella plurivora</name>
    <dbReference type="NCBI Taxonomy" id="936078"/>
    <lineage>
        <taxon>Eukaryota</taxon>
        <taxon>Fungi</taxon>
        <taxon>Dikarya</taxon>
        <taxon>Ascomycota</taxon>
        <taxon>Pezizomycotina</taxon>
        <taxon>Sordariomycetes</taxon>
        <taxon>Hypocreomycetidae</taxon>
        <taxon>Glomerellales</taxon>
        <taxon>Plectosphaerellaceae</taxon>
        <taxon>Plectosphaerella</taxon>
    </lineage>
</organism>
<dbReference type="PROSITE" id="PS00463">
    <property type="entry name" value="ZN2_CY6_FUNGAL_1"/>
    <property type="match status" value="1"/>
</dbReference>
<dbReference type="GO" id="GO:0008270">
    <property type="term" value="F:zinc ion binding"/>
    <property type="evidence" value="ECO:0007669"/>
    <property type="project" value="InterPro"/>
</dbReference>
<dbReference type="Gene3D" id="4.10.240.10">
    <property type="entry name" value="Zn(2)-C6 fungal-type DNA-binding domain"/>
    <property type="match status" value="1"/>
</dbReference>
<feature type="compositionally biased region" description="Low complexity" evidence="3">
    <location>
        <begin position="313"/>
        <end position="329"/>
    </location>
</feature>
<dbReference type="PANTHER" id="PTHR37534:SF2">
    <property type="entry name" value="N-ACETYLTRANSFERASE DOMAIN-CONTAINING PROTEIN"/>
    <property type="match status" value="1"/>
</dbReference>
<dbReference type="Proteomes" id="UP000770015">
    <property type="component" value="Unassembled WGS sequence"/>
</dbReference>
<keyword evidence="2" id="KW-0539">Nucleus</keyword>
<dbReference type="GO" id="GO:0005634">
    <property type="term" value="C:nucleus"/>
    <property type="evidence" value="ECO:0007669"/>
    <property type="project" value="UniProtKB-SubCell"/>
</dbReference>
<evidence type="ECO:0000256" key="2">
    <source>
        <dbReference type="ARBA" id="ARBA00023242"/>
    </source>
</evidence>
<dbReference type="PANTHER" id="PTHR37534">
    <property type="entry name" value="TRANSCRIPTIONAL ACTIVATOR PROTEIN UGA3"/>
    <property type="match status" value="1"/>
</dbReference>
<proteinExistence type="predicted"/>
<gene>
    <name evidence="5" type="ORF">F5X68DRAFT_233689</name>
</gene>
<comment type="subcellular location">
    <subcellularLocation>
        <location evidence="1">Nucleus</location>
    </subcellularLocation>
</comment>
<dbReference type="Pfam" id="PF00172">
    <property type="entry name" value="Zn_clus"/>
    <property type="match status" value="1"/>
</dbReference>
<dbReference type="EMBL" id="JAGSXJ010000017">
    <property type="protein sequence ID" value="KAH6683632.1"/>
    <property type="molecule type" value="Genomic_DNA"/>
</dbReference>
<feature type="region of interest" description="Disordered" evidence="3">
    <location>
        <begin position="313"/>
        <end position="343"/>
    </location>
</feature>
<evidence type="ECO:0000256" key="1">
    <source>
        <dbReference type="ARBA" id="ARBA00004123"/>
    </source>
</evidence>
<evidence type="ECO:0000259" key="4">
    <source>
        <dbReference type="PROSITE" id="PS50048"/>
    </source>
</evidence>
<dbReference type="AlphaFoldDB" id="A0A9P8V8V9"/>
<dbReference type="Pfam" id="PF11951">
    <property type="entry name" value="Fungal_trans_2"/>
    <property type="match status" value="1"/>
</dbReference>
<dbReference type="CDD" id="cd00067">
    <property type="entry name" value="GAL4"/>
    <property type="match status" value="1"/>
</dbReference>
<dbReference type="GO" id="GO:0000981">
    <property type="term" value="F:DNA-binding transcription factor activity, RNA polymerase II-specific"/>
    <property type="evidence" value="ECO:0007669"/>
    <property type="project" value="InterPro"/>
</dbReference>
<evidence type="ECO:0000313" key="6">
    <source>
        <dbReference type="Proteomes" id="UP000770015"/>
    </source>
</evidence>
<protein>
    <recommendedName>
        <fullName evidence="4">Zn(2)-C6 fungal-type domain-containing protein</fullName>
    </recommendedName>
</protein>
<dbReference type="InterPro" id="IPR021858">
    <property type="entry name" value="Fun_TF"/>
</dbReference>
<reference evidence="5" key="1">
    <citation type="journal article" date="2021" name="Nat. Commun.">
        <title>Genetic determinants of endophytism in the Arabidopsis root mycobiome.</title>
        <authorList>
            <person name="Mesny F."/>
            <person name="Miyauchi S."/>
            <person name="Thiergart T."/>
            <person name="Pickel B."/>
            <person name="Atanasova L."/>
            <person name="Karlsson M."/>
            <person name="Huettel B."/>
            <person name="Barry K.W."/>
            <person name="Haridas S."/>
            <person name="Chen C."/>
            <person name="Bauer D."/>
            <person name="Andreopoulos W."/>
            <person name="Pangilinan J."/>
            <person name="LaButti K."/>
            <person name="Riley R."/>
            <person name="Lipzen A."/>
            <person name="Clum A."/>
            <person name="Drula E."/>
            <person name="Henrissat B."/>
            <person name="Kohler A."/>
            <person name="Grigoriev I.V."/>
            <person name="Martin F.M."/>
            <person name="Hacquard S."/>
        </authorList>
    </citation>
    <scope>NUCLEOTIDE SEQUENCE</scope>
    <source>
        <strain evidence="5">MPI-SDFR-AT-0117</strain>
    </source>
</reference>
<name>A0A9P8V8V9_9PEZI</name>
<dbReference type="PROSITE" id="PS50048">
    <property type="entry name" value="ZN2_CY6_FUNGAL_2"/>
    <property type="match status" value="1"/>
</dbReference>
<sequence>MPTPDAPAADPLSATTCEPCREQHLRCDRVLPACSRCRSTGRECLKGYKFKFARHDAFDRAQRWPRPPKRLRFVHESGLDDAGVVLADAEDAVMELERPEQTTVVKDLAEPRRDVGHRANSSASRTPAADLVRHHHQQITEHEQTPPQGPPADEDDHATYAPYDDTIKANIYLDKPVWPIERRDEAILFRHYIQKLAIWLDLCDPLTHFQSSVPSRAGTCPILLNAIFALSARHLAHTARYDTLASNRYHEQCLTYLIPLLDHAVTVSDENLFAATIILRVLEEMDVPTLGQDTHGHLLGIHAFVAALPSRQPTPAASASASAPGSHSPSPMPLPQPPPPRRRRILPNSLHAACFWIGLRQEIYSAVMNQQAVRMNLAHDGIVDRSTAPADDFTWANRAVVHCADVLNYCFGDAAAATTGPGAADAARRWAVLARANRDWKAGLPPSYMPVFYRDRVRDDNHPPGDDGNGTPVAGIAAAFPEVWYTKACHVIAVQHHILAELYLALFDPAHPRTGLQRRSAEAALAAQARELVRNLCGIGVCNQWCPPAMFTACMGIAAAGDRFDDRREQDELLEVLRITELEHGRPTTAVRAQLRRCWGWE</sequence>
<feature type="domain" description="Zn(2)-C6 fungal-type" evidence="4">
    <location>
        <begin position="16"/>
        <end position="44"/>
    </location>
</feature>
<dbReference type="GO" id="GO:0045944">
    <property type="term" value="P:positive regulation of transcription by RNA polymerase II"/>
    <property type="evidence" value="ECO:0007669"/>
    <property type="project" value="TreeGrafter"/>
</dbReference>
<dbReference type="InterPro" id="IPR036864">
    <property type="entry name" value="Zn2-C6_fun-type_DNA-bd_sf"/>
</dbReference>
<evidence type="ECO:0000313" key="5">
    <source>
        <dbReference type="EMBL" id="KAH6683632.1"/>
    </source>
</evidence>
<feature type="compositionally biased region" description="Pro residues" evidence="3">
    <location>
        <begin position="330"/>
        <end position="339"/>
    </location>
</feature>
<dbReference type="InterPro" id="IPR001138">
    <property type="entry name" value="Zn2Cys6_DnaBD"/>
</dbReference>
<comment type="caution">
    <text evidence="5">The sequence shown here is derived from an EMBL/GenBank/DDBJ whole genome shotgun (WGS) entry which is preliminary data.</text>
</comment>
<keyword evidence="6" id="KW-1185">Reference proteome</keyword>
<dbReference type="OrthoDB" id="4525710at2759"/>
<feature type="region of interest" description="Disordered" evidence="3">
    <location>
        <begin position="112"/>
        <end position="160"/>
    </location>
</feature>
<dbReference type="SMART" id="SM00066">
    <property type="entry name" value="GAL4"/>
    <property type="match status" value="1"/>
</dbReference>
<accession>A0A9P8V8V9</accession>
<dbReference type="GO" id="GO:0000976">
    <property type="term" value="F:transcription cis-regulatory region binding"/>
    <property type="evidence" value="ECO:0007669"/>
    <property type="project" value="TreeGrafter"/>
</dbReference>
<dbReference type="SUPFAM" id="SSF57701">
    <property type="entry name" value="Zn2/Cys6 DNA-binding domain"/>
    <property type="match status" value="1"/>
</dbReference>